<dbReference type="Proteomes" id="UP001470230">
    <property type="component" value="Unassembled WGS sequence"/>
</dbReference>
<protein>
    <recommendedName>
        <fullName evidence="3">Surface antigen BspA-like</fullName>
    </recommendedName>
</protein>
<proteinExistence type="predicted"/>
<dbReference type="InterPro" id="IPR053139">
    <property type="entry name" value="Surface_bspA-like"/>
</dbReference>
<comment type="caution">
    <text evidence="1">The sequence shown here is derived from an EMBL/GenBank/DDBJ whole genome shotgun (WGS) entry which is preliminary data.</text>
</comment>
<dbReference type="Pfam" id="PF13306">
    <property type="entry name" value="LRR_5"/>
    <property type="match status" value="2"/>
</dbReference>
<evidence type="ECO:0000313" key="2">
    <source>
        <dbReference type="Proteomes" id="UP001470230"/>
    </source>
</evidence>
<dbReference type="PANTHER" id="PTHR45661">
    <property type="entry name" value="SURFACE ANTIGEN"/>
    <property type="match status" value="1"/>
</dbReference>
<dbReference type="InterPro" id="IPR026906">
    <property type="entry name" value="LRR_5"/>
</dbReference>
<organism evidence="1 2">
    <name type="scientific">Tritrichomonas musculus</name>
    <dbReference type="NCBI Taxonomy" id="1915356"/>
    <lineage>
        <taxon>Eukaryota</taxon>
        <taxon>Metamonada</taxon>
        <taxon>Parabasalia</taxon>
        <taxon>Tritrichomonadida</taxon>
        <taxon>Tritrichomonadidae</taxon>
        <taxon>Tritrichomonas</taxon>
    </lineage>
</organism>
<accession>A0ABR2KP70</accession>
<sequence>MLFEFIPKSIDYLSRKYIITRIENRAFSGNNNIRNISFAPDSEIQSFGRESFAYSSIESISIPKSVKTIEHLAFYNCRKLKTIDIPENSELISFGCNPFGSTLIEKIYIPQNVTKINQSLLKGFSTLKSIAISPKNKKFTHYNDFVIGKSSFLYDQLVFVPPNCRKIEIPSFIKEINSFSVSNCSNLESVNFESDSKLCQIGEDFLKGSLVKCISVPKQIKIFRVIEYEELNFVEYLADEFQTDFSVYKECNVVISLPNCKKIHVEIATDADITILIHPYANVTWSDISGDVLFSGFEF</sequence>
<name>A0ABR2KP70_9EUKA</name>
<dbReference type="SUPFAM" id="SSF52058">
    <property type="entry name" value="L domain-like"/>
    <property type="match status" value="1"/>
</dbReference>
<gene>
    <name evidence="1" type="ORF">M9Y10_029877</name>
</gene>
<dbReference type="EMBL" id="JAPFFF010000004">
    <property type="protein sequence ID" value="KAK8892638.1"/>
    <property type="molecule type" value="Genomic_DNA"/>
</dbReference>
<evidence type="ECO:0008006" key="3">
    <source>
        <dbReference type="Google" id="ProtNLM"/>
    </source>
</evidence>
<keyword evidence="2" id="KW-1185">Reference proteome</keyword>
<dbReference type="PANTHER" id="PTHR45661:SF3">
    <property type="entry name" value="IG-LIKE DOMAIN-CONTAINING PROTEIN"/>
    <property type="match status" value="1"/>
</dbReference>
<dbReference type="InterPro" id="IPR032675">
    <property type="entry name" value="LRR_dom_sf"/>
</dbReference>
<evidence type="ECO:0000313" key="1">
    <source>
        <dbReference type="EMBL" id="KAK8892638.1"/>
    </source>
</evidence>
<dbReference type="Gene3D" id="3.80.10.10">
    <property type="entry name" value="Ribonuclease Inhibitor"/>
    <property type="match status" value="1"/>
</dbReference>
<reference evidence="1 2" key="1">
    <citation type="submission" date="2024-04" db="EMBL/GenBank/DDBJ databases">
        <title>Tritrichomonas musculus Genome.</title>
        <authorList>
            <person name="Alves-Ferreira E."/>
            <person name="Grigg M."/>
            <person name="Lorenzi H."/>
            <person name="Galac M."/>
        </authorList>
    </citation>
    <scope>NUCLEOTIDE SEQUENCE [LARGE SCALE GENOMIC DNA]</scope>
    <source>
        <strain evidence="1 2">EAF2021</strain>
    </source>
</reference>